<dbReference type="PANTHER" id="PTHR43377">
    <property type="entry name" value="BILIVERDIN REDUCTASE A"/>
    <property type="match status" value="1"/>
</dbReference>
<dbReference type="InterPro" id="IPR000683">
    <property type="entry name" value="Gfo/Idh/MocA-like_OxRdtase_N"/>
</dbReference>
<dbReference type="SUPFAM" id="SSF55347">
    <property type="entry name" value="Glyceraldehyde-3-phosphate dehydrogenase-like, C-terminal domain"/>
    <property type="match status" value="1"/>
</dbReference>
<dbReference type="Gene3D" id="3.40.50.720">
    <property type="entry name" value="NAD(P)-binding Rossmann-like Domain"/>
    <property type="match status" value="1"/>
</dbReference>
<dbReference type="RefSeq" id="WP_080920977.1">
    <property type="nucleotide sequence ID" value="NZ_MDET01000034.1"/>
</dbReference>
<comment type="caution">
    <text evidence="3">The sequence shown here is derived from an EMBL/GenBank/DDBJ whole genome shotgun (WGS) entry which is preliminary data.</text>
</comment>
<evidence type="ECO:0000259" key="2">
    <source>
        <dbReference type="Pfam" id="PF22725"/>
    </source>
</evidence>
<dbReference type="Pfam" id="PF01408">
    <property type="entry name" value="GFO_IDH_MocA"/>
    <property type="match status" value="1"/>
</dbReference>
<evidence type="ECO:0000313" key="3">
    <source>
        <dbReference type="EMBL" id="OQM74364.1"/>
    </source>
</evidence>
<feature type="domain" description="Gfo/Idh/MocA-like oxidoreductase N-terminal" evidence="1">
    <location>
        <begin position="4"/>
        <end position="121"/>
    </location>
</feature>
<dbReference type="STRING" id="1873176.BFN67_05865"/>
<dbReference type="PANTHER" id="PTHR43377:SF6">
    <property type="entry name" value="GFO_IDH_MOCA-LIKE OXIDOREDUCTASE N-TERMINAL DOMAIN-CONTAINING PROTEIN"/>
    <property type="match status" value="1"/>
</dbReference>
<protein>
    <submittedName>
        <fullName evidence="3">Oxidoreductase</fullName>
    </submittedName>
</protein>
<dbReference type="InterPro" id="IPR036291">
    <property type="entry name" value="NAD(P)-bd_dom_sf"/>
</dbReference>
<evidence type="ECO:0000313" key="4">
    <source>
        <dbReference type="Proteomes" id="UP000191905"/>
    </source>
</evidence>
<feature type="domain" description="GFO/IDH/MocA-like oxidoreductase" evidence="2">
    <location>
        <begin position="129"/>
        <end position="234"/>
    </location>
</feature>
<organism evidence="3 4">
    <name type="scientific">Manganibacter manganicus</name>
    <dbReference type="NCBI Taxonomy" id="1873176"/>
    <lineage>
        <taxon>Bacteria</taxon>
        <taxon>Pseudomonadati</taxon>
        <taxon>Pseudomonadota</taxon>
        <taxon>Alphaproteobacteria</taxon>
        <taxon>Hyphomicrobiales</taxon>
        <taxon>Phyllobacteriaceae</taxon>
        <taxon>Manganibacter</taxon>
    </lineage>
</organism>
<name>A0A1V8RMJ0_9HYPH</name>
<dbReference type="EMBL" id="MDET01000034">
    <property type="protein sequence ID" value="OQM74364.1"/>
    <property type="molecule type" value="Genomic_DNA"/>
</dbReference>
<dbReference type="SUPFAM" id="SSF51735">
    <property type="entry name" value="NAD(P)-binding Rossmann-fold domains"/>
    <property type="match status" value="1"/>
</dbReference>
<dbReference type="Pfam" id="PF22725">
    <property type="entry name" value="GFO_IDH_MocA_C3"/>
    <property type="match status" value="1"/>
</dbReference>
<dbReference type="GO" id="GO:0000166">
    <property type="term" value="F:nucleotide binding"/>
    <property type="evidence" value="ECO:0007669"/>
    <property type="project" value="InterPro"/>
</dbReference>
<evidence type="ECO:0000259" key="1">
    <source>
        <dbReference type="Pfam" id="PF01408"/>
    </source>
</evidence>
<dbReference type="Gene3D" id="3.30.360.10">
    <property type="entry name" value="Dihydrodipicolinate Reductase, domain 2"/>
    <property type="match status" value="1"/>
</dbReference>
<dbReference type="AlphaFoldDB" id="A0A1V8RMJ0"/>
<gene>
    <name evidence="3" type="ORF">BFN67_05865</name>
</gene>
<dbReference type="Proteomes" id="UP000191905">
    <property type="component" value="Unassembled WGS sequence"/>
</dbReference>
<dbReference type="InterPro" id="IPR055170">
    <property type="entry name" value="GFO_IDH_MocA-like_dom"/>
</dbReference>
<sequence>MPGIGIIGYGYWGPNLARAIVEVDAMALRAVADFSVPALERAGRRHPSARLLTDWRDLIADPSIDAVAIATPVSTHFDIALAALKAGKHVLVEKPMTDSVFQAARLVEEAARRSRILMVDHTFIYTGAVRSIRDLIDAGKLGDIYYYDSIRINLGLFQRDVNVIWDLAVHDFAILDFLVTSKPLAISASAAAFLRDRPENMAHLSVYYDNGAMAHLNVNWMAPVKVRQTLIGGSQRMVIYDDMQTSEKVKIYDRGVDLDGADRNAGKSLREQLISYRMGEMWAPAISPKEALQTEIEEFLHCIDTGKNPSSDGESGLRVVEMLAAASRSTTLRGQPMELGDLRNAS</sequence>
<accession>A0A1V8RMJ0</accession>
<reference evidence="3 4" key="1">
    <citation type="journal article" date="2016" name="Int. J. Syst. Evol. Microbiol.">
        <title>Pseudaminobacter manganicus sp. nov., isolated from sludge of a manganese mine.</title>
        <authorList>
            <person name="Li J."/>
            <person name="Huang J."/>
            <person name="Liao S."/>
            <person name="Wang G."/>
        </authorList>
    </citation>
    <scope>NUCLEOTIDE SEQUENCE [LARGE SCALE GENOMIC DNA]</scope>
    <source>
        <strain evidence="3 4">JH-7</strain>
    </source>
</reference>
<dbReference type="OrthoDB" id="9800846at2"/>
<dbReference type="InterPro" id="IPR051450">
    <property type="entry name" value="Gfo/Idh/MocA_Oxidoreductases"/>
</dbReference>
<proteinExistence type="predicted"/>
<keyword evidence="4" id="KW-1185">Reference proteome</keyword>